<dbReference type="GO" id="GO:0003729">
    <property type="term" value="F:mRNA binding"/>
    <property type="evidence" value="ECO:0007669"/>
    <property type="project" value="TreeGrafter"/>
</dbReference>
<dbReference type="Pfam" id="PF00575">
    <property type="entry name" value="S1"/>
    <property type="match status" value="3"/>
</dbReference>
<feature type="domain" description="S1 motif" evidence="4">
    <location>
        <begin position="188"/>
        <end position="256"/>
    </location>
</feature>
<organism evidence="5 6">
    <name type="scientific">Candidatus Caccopulliclostridium gallistercoris</name>
    <dbReference type="NCBI Taxonomy" id="2840719"/>
    <lineage>
        <taxon>Bacteria</taxon>
        <taxon>Bacillati</taxon>
        <taxon>Bacillota</taxon>
        <taxon>Clostridia</taxon>
        <taxon>Candidatus Caccopulliclostridium</taxon>
    </lineage>
</organism>
<comment type="similarity">
    <text evidence="1">Belongs to the bacterial ribosomal protein bS1 family.</text>
</comment>
<keyword evidence="3" id="KW-0687">Ribonucleoprotein</keyword>
<evidence type="ECO:0000256" key="3">
    <source>
        <dbReference type="ARBA" id="ARBA00023274"/>
    </source>
</evidence>
<dbReference type="Proteomes" id="UP000886861">
    <property type="component" value="Unassembled WGS sequence"/>
</dbReference>
<sequence>METQFNLEAIDKSFQTYSAGKMVEGVVILKRDDGVIFNIGGKRDSFIPREDFSDYDQVKLGDRYKVVITNKKNEEGMIISSKSQADYIIVGSQTAEKIKLGSKFTFVVTNIKDGGLCSRLGEYEIYVPADEVSSKEIGYVGKLKNKQLEAIAIEINREKKFIIASVKMLADQIEEQNQKAFWSSIFINKVVEGTVVRIVPFGAFVNVGGIDCLLHISDISYDKINSADEVLKVGETRQFRVIKVDKENKKVSLGLKQLYENPKIAHLKELIVGEKYNGEVIKILAFGAIIKLENGAEGLLHVSDATTKNDARIYQIVKLGQKLEVTVKNVDIEKGRCSFSLIG</sequence>
<dbReference type="GO" id="GO:0006412">
    <property type="term" value="P:translation"/>
    <property type="evidence" value="ECO:0007669"/>
    <property type="project" value="TreeGrafter"/>
</dbReference>
<protein>
    <submittedName>
        <fullName evidence="5">S1 RNA-binding domain-containing protein</fullName>
    </submittedName>
</protein>
<gene>
    <name evidence="5" type="ORF">IAA62_03865</name>
</gene>
<reference evidence="5" key="1">
    <citation type="submission" date="2020-10" db="EMBL/GenBank/DDBJ databases">
        <authorList>
            <person name="Gilroy R."/>
        </authorList>
    </citation>
    <scope>NUCLEOTIDE SEQUENCE</scope>
    <source>
        <strain evidence="5">CHK186-9395</strain>
    </source>
</reference>
<evidence type="ECO:0000313" key="6">
    <source>
        <dbReference type="Proteomes" id="UP000886861"/>
    </source>
</evidence>
<evidence type="ECO:0000259" key="4">
    <source>
        <dbReference type="PROSITE" id="PS50126"/>
    </source>
</evidence>
<dbReference type="PRINTS" id="PR00681">
    <property type="entry name" value="RIBOSOMALS1"/>
</dbReference>
<dbReference type="GO" id="GO:0003735">
    <property type="term" value="F:structural constituent of ribosome"/>
    <property type="evidence" value="ECO:0007669"/>
    <property type="project" value="TreeGrafter"/>
</dbReference>
<feature type="domain" description="S1 motif" evidence="4">
    <location>
        <begin position="273"/>
        <end position="342"/>
    </location>
</feature>
<reference evidence="5" key="2">
    <citation type="journal article" date="2021" name="PeerJ">
        <title>Extensive microbial diversity within the chicken gut microbiome revealed by metagenomics and culture.</title>
        <authorList>
            <person name="Gilroy R."/>
            <person name="Ravi A."/>
            <person name="Getino M."/>
            <person name="Pursley I."/>
            <person name="Horton D.L."/>
            <person name="Alikhan N.F."/>
            <person name="Baker D."/>
            <person name="Gharbi K."/>
            <person name="Hall N."/>
            <person name="Watson M."/>
            <person name="Adriaenssens E.M."/>
            <person name="Foster-Nyarko E."/>
            <person name="Jarju S."/>
            <person name="Secka A."/>
            <person name="Antonio M."/>
            <person name="Oren A."/>
            <person name="Chaudhuri R.R."/>
            <person name="La Ragione R."/>
            <person name="Hildebrand F."/>
            <person name="Pallen M.J."/>
        </authorList>
    </citation>
    <scope>NUCLEOTIDE SEQUENCE</scope>
    <source>
        <strain evidence="5">CHK186-9395</strain>
    </source>
</reference>
<name>A0A9D1NFS2_9FIRM</name>
<dbReference type="InterPro" id="IPR012340">
    <property type="entry name" value="NA-bd_OB-fold"/>
</dbReference>
<dbReference type="AlphaFoldDB" id="A0A9D1NFS2"/>
<comment type="caution">
    <text evidence="5">The sequence shown here is derived from an EMBL/GenBank/DDBJ whole genome shotgun (WGS) entry which is preliminary data.</text>
</comment>
<dbReference type="InterPro" id="IPR050437">
    <property type="entry name" value="Ribos_protein_bS1-like"/>
</dbReference>
<proteinExistence type="inferred from homology"/>
<dbReference type="EMBL" id="DVOJ01000014">
    <property type="protein sequence ID" value="HIV01668.1"/>
    <property type="molecule type" value="Genomic_DNA"/>
</dbReference>
<dbReference type="PANTHER" id="PTHR10724">
    <property type="entry name" value="30S RIBOSOMAL PROTEIN S1"/>
    <property type="match status" value="1"/>
</dbReference>
<dbReference type="InterPro" id="IPR035104">
    <property type="entry name" value="Ribosomal_protein_S1-like"/>
</dbReference>
<dbReference type="SUPFAM" id="SSF50249">
    <property type="entry name" value="Nucleic acid-binding proteins"/>
    <property type="match status" value="4"/>
</dbReference>
<dbReference type="SMART" id="SM00316">
    <property type="entry name" value="S1"/>
    <property type="match status" value="4"/>
</dbReference>
<accession>A0A9D1NFS2</accession>
<dbReference type="PANTHER" id="PTHR10724:SF7">
    <property type="entry name" value="SMALL RIBOSOMAL SUBUNIT PROTEIN BS1C"/>
    <property type="match status" value="1"/>
</dbReference>
<evidence type="ECO:0000313" key="5">
    <source>
        <dbReference type="EMBL" id="HIV01668.1"/>
    </source>
</evidence>
<dbReference type="PROSITE" id="PS50126">
    <property type="entry name" value="S1"/>
    <property type="match status" value="3"/>
</dbReference>
<dbReference type="Gene3D" id="2.40.50.140">
    <property type="entry name" value="Nucleic acid-binding proteins"/>
    <property type="match status" value="3"/>
</dbReference>
<feature type="domain" description="S1 motif" evidence="4">
    <location>
        <begin position="20"/>
        <end position="83"/>
    </location>
</feature>
<evidence type="ECO:0000256" key="2">
    <source>
        <dbReference type="ARBA" id="ARBA00022980"/>
    </source>
</evidence>
<keyword evidence="2" id="KW-0689">Ribosomal protein</keyword>
<evidence type="ECO:0000256" key="1">
    <source>
        <dbReference type="ARBA" id="ARBA00006767"/>
    </source>
</evidence>
<dbReference type="InterPro" id="IPR003029">
    <property type="entry name" value="S1_domain"/>
</dbReference>